<dbReference type="Proteomes" id="UP001058974">
    <property type="component" value="Chromosome 3"/>
</dbReference>
<comment type="caution">
    <text evidence="9">The sequence shown here is derived from an EMBL/GenBank/DDBJ whole genome shotgun (WGS) entry which is preliminary data.</text>
</comment>
<accession>A0A9D4Y1V2</accession>
<name>A0A9D4Y1V2_PEA</name>
<dbReference type="GO" id="GO:0005576">
    <property type="term" value="C:extracellular region"/>
    <property type="evidence" value="ECO:0007669"/>
    <property type="project" value="InterPro"/>
</dbReference>
<dbReference type="SUPFAM" id="SSF57247">
    <property type="entry name" value="Bowman-Birk inhibitor, BBI"/>
    <property type="match status" value="2"/>
</dbReference>
<keyword evidence="10" id="KW-1185">Reference proteome</keyword>
<evidence type="ECO:0000256" key="2">
    <source>
        <dbReference type="ARBA" id="ARBA00022690"/>
    </source>
</evidence>
<sequence>SCKERYTKNTNQNRKIESKRKRIVIMVLMNKKAMMKLALVLFLLGFTATVVDARFDSNSFITQLLSNGGASNKACCDSCLCTRSIPPRCRCNDIGETCHSACKTCICTRSIPPQCQCNDIGETCHSACKACLCTRSLPPKCSCTDITDFCYKKCN</sequence>
<feature type="disulfide bond" evidence="6">
    <location>
        <begin position="76"/>
        <end position="91"/>
    </location>
</feature>
<dbReference type="AlphaFoldDB" id="A0A9D4Y1V2"/>
<feature type="site" description="Reactive bond for trypsin" evidence="5">
    <location>
        <begin position="135"/>
        <end position="136"/>
    </location>
</feature>
<keyword evidence="2 7" id="KW-0646">Protease inhibitor</keyword>
<evidence type="ECO:0000256" key="7">
    <source>
        <dbReference type="RuleBase" id="RU003856"/>
    </source>
</evidence>
<proteinExistence type="inferred from homology"/>
<keyword evidence="4 6" id="KW-1015">Disulfide bond</keyword>
<dbReference type="PROSITE" id="PS00281">
    <property type="entry name" value="BOWMAN_BIRK"/>
    <property type="match status" value="1"/>
</dbReference>
<reference evidence="9 10" key="1">
    <citation type="journal article" date="2022" name="Nat. Genet.">
        <title>Improved pea reference genome and pan-genome highlight genomic features and evolutionary characteristics.</title>
        <authorList>
            <person name="Yang T."/>
            <person name="Liu R."/>
            <person name="Luo Y."/>
            <person name="Hu S."/>
            <person name="Wang D."/>
            <person name="Wang C."/>
            <person name="Pandey M.K."/>
            <person name="Ge S."/>
            <person name="Xu Q."/>
            <person name="Li N."/>
            <person name="Li G."/>
            <person name="Huang Y."/>
            <person name="Saxena R.K."/>
            <person name="Ji Y."/>
            <person name="Li M."/>
            <person name="Yan X."/>
            <person name="He Y."/>
            <person name="Liu Y."/>
            <person name="Wang X."/>
            <person name="Xiang C."/>
            <person name="Varshney R.K."/>
            <person name="Ding H."/>
            <person name="Gao S."/>
            <person name="Zong X."/>
        </authorList>
    </citation>
    <scope>NUCLEOTIDE SEQUENCE [LARGE SCALE GENOMIC DNA]</scope>
    <source>
        <strain evidence="9 10">cv. Zhongwan 6</strain>
    </source>
</reference>
<dbReference type="InterPro" id="IPR000877">
    <property type="entry name" value="Prot_inh_BBI"/>
</dbReference>
<dbReference type="Pfam" id="PF00228">
    <property type="entry name" value="Bowman-Birk_leg"/>
    <property type="match status" value="3"/>
</dbReference>
<feature type="disulfide bond" evidence="6">
    <location>
        <begin position="133"/>
        <end position="141"/>
    </location>
</feature>
<organism evidence="9 10">
    <name type="scientific">Pisum sativum</name>
    <name type="common">Garden pea</name>
    <name type="synonym">Lathyrus oleraceus</name>
    <dbReference type="NCBI Taxonomy" id="3888"/>
    <lineage>
        <taxon>Eukaryota</taxon>
        <taxon>Viridiplantae</taxon>
        <taxon>Streptophyta</taxon>
        <taxon>Embryophyta</taxon>
        <taxon>Tracheophyta</taxon>
        <taxon>Spermatophyta</taxon>
        <taxon>Magnoliopsida</taxon>
        <taxon>eudicotyledons</taxon>
        <taxon>Gunneridae</taxon>
        <taxon>Pentapetalae</taxon>
        <taxon>rosids</taxon>
        <taxon>fabids</taxon>
        <taxon>Fabales</taxon>
        <taxon>Fabaceae</taxon>
        <taxon>Papilionoideae</taxon>
        <taxon>50 kb inversion clade</taxon>
        <taxon>NPAAA clade</taxon>
        <taxon>Hologalegina</taxon>
        <taxon>IRL clade</taxon>
        <taxon>Fabeae</taxon>
        <taxon>Lathyrus</taxon>
    </lineage>
</organism>
<evidence type="ECO:0000256" key="1">
    <source>
        <dbReference type="ARBA" id="ARBA00008506"/>
    </source>
</evidence>
<feature type="disulfide bond" evidence="6">
    <location>
        <begin position="79"/>
        <end position="150"/>
    </location>
</feature>
<dbReference type="Gramene" id="Psat03G0362800-T1">
    <property type="protein sequence ID" value="KAI5428701.1"/>
    <property type="gene ID" value="KIW84_033628"/>
</dbReference>
<dbReference type="CDD" id="cd00023">
    <property type="entry name" value="BBI"/>
    <property type="match status" value="1"/>
</dbReference>
<evidence type="ECO:0000256" key="6">
    <source>
        <dbReference type="PIRSR" id="PIRSR600877-51"/>
    </source>
</evidence>
<evidence type="ECO:0000313" key="10">
    <source>
        <dbReference type="Proteomes" id="UP001058974"/>
    </source>
</evidence>
<dbReference type="GO" id="GO:0004867">
    <property type="term" value="F:serine-type endopeptidase inhibitor activity"/>
    <property type="evidence" value="ECO:0007669"/>
    <property type="project" value="UniProtKB-KW"/>
</dbReference>
<dbReference type="InterPro" id="IPR035995">
    <property type="entry name" value="Bowman-Birk_prot_inh"/>
</dbReference>
<dbReference type="PANTHER" id="PTHR33479">
    <property type="entry name" value="BOWMAN-BIRK TYPE BRAN TRYPSIN INHIBITOR"/>
    <property type="match status" value="1"/>
</dbReference>
<evidence type="ECO:0000313" key="9">
    <source>
        <dbReference type="EMBL" id="KAI5428701.1"/>
    </source>
</evidence>
<dbReference type="EMBL" id="JAMSHJ010000003">
    <property type="protein sequence ID" value="KAI5428701.1"/>
    <property type="molecule type" value="Genomic_DNA"/>
</dbReference>
<feature type="disulfide bond" evidence="6">
    <location>
        <begin position="75"/>
        <end position="154"/>
    </location>
</feature>
<dbReference type="SMART" id="SM00269">
    <property type="entry name" value="BowB"/>
    <property type="match status" value="2"/>
</dbReference>
<dbReference type="PANTHER" id="PTHR33479:SF19">
    <property type="entry name" value="BOWMAN-BIRK TYPE PROTEINASE INHIBITOR C-II"/>
    <property type="match status" value="1"/>
</dbReference>
<feature type="site" description="Reactive bond for trypsin" evidence="5">
    <location>
        <begin position="83"/>
        <end position="84"/>
    </location>
</feature>
<evidence type="ECO:0000256" key="5">
    <source>
        <dbReference type="PIRSR" id="PIRSR600877-50"/>
    </source>
</evidence>
<protein>
    <recommendedName>
        <fullName evidence="8">Bowman-Birk serine protease inhibitors family domain-containing protein</fullName>
    </recommendedName>
</protein>
<feature type="non-terminal residue" evidence="9">
    <location>
        <position position="1"/>
    </location>
</feature>
<feature type="disulfide bond" evidence="6">
    <location>
        <begin position="81"/>
        <end position="89"/>
    </location>
</feature>
<comment type="similarity">
    <text evidence="1 7">Belongs to the Bowman-Birk serine protease inhibitor family.</text>
</comment>
<dbReference type="Gene3D" id="2.10.69.10">
    <property type="entry name" value="Cysteine Protease (Bromelain) Inhibitor, subunit H"/>
    <property type="match status" value="2"/>
</dbReference>
<feature type="disulfide bond" evidence="6">
    <location>
        <begin position="98"/>
        <end position="105"/>
    </location>
</feature>
<evidence type="ECO:0000256" key="4">
    <source>
        <dbReference type="ARBA" id="ARBA00023157"/>
    </source>
</evidence>
<keyword evidence="3 7" id="KW-0722">Serine protease inhibitor</keyword>
<gene>
    <name evidence="9" type="ORF">KIW84_033628</name>
</gene>
<feature type="domain" description="Bowman-Birk serine protease inhibitors family" evidence="8">
    <location>
        <begin position="91"/>
        <end position="105"/>
    </location>
</feature>
<evidence type="ECO:0000256" key="3">
    <source>
        <dbReference type="ARBA" id="ARBA00022900"/>
    </source>
</evidence>
<feature type="disulfide bond" evidence="6">
    <location>
        <begin position="102"/>
        <end position="143"/>
    </location>
</feature>
<evidence type="ECO:0000259" key="8">
    <source>
        <dbReference type="PROSITE" id="PS00281"/>
    </source>
</evidence>